<proteinExistence type="inferred from homology"/>
<keyword evidence="8" id="KW-0325">Glycoprotein</keyword>
<dbReference type="STRING" id="230819.A0A5C3KM88"/>
<dbReference type="OrthoDB" id="421038at2759"/>
<accession>A0A5C3KM88</accession>
<evidence type="ECO:0000313" key="13">
    <source>
        <dbReference type="EMBL" id="TFK21135.1"/>
    </source>
</evidence>
<reference evidence="13 14" key="1">
    <citation type="journal article" date="2019" name="Nat. Ecol. Evol.">
        <title>Megaphylogeny resolves global patterns of mushroom evolution.</title>
        <authorList>
            <person name="Varga T."/>
            <person name="Krizsan K."/>
            <person name="Foldi C."/>
            <person name="Dima B."/>
            <person name="Sanchez-Garcia M."/>
            <person name="Sanchez-Ramirez S."/>
            <person name="Szollosi G.J."/>
            <person name="Szarkandi J.G."/>
            <person name="Papp V."/>
            <person name="Albert L."/>
            <person name="Andreopoulos W."/>
            <person name="Angelini C."/>
            <person name="Antonin V."/>
            <person name="Barry K.W."/>
            <person name="Bougher N.L."/>
            <person name="Buchanan P."/>
            <person name="Buyck B."/>
            <person name="Bense V."/>
            <person name="Catcheside P."/>
            <person name="Chovatia M."/>
            <person name="Cooper J."/>
            <person name="Damon W."/>
            <person name="Desjardin D."/>
            <person name="Finy P."/>
            <person name="Geml J."/>
            <person name="Haridas S."/>
            <person name="Hughes K."/>
            <person name="Justo A."/>
            <person name="Karasinski D."/>
            <person name="Kautmanova I."/>
            <person name="Kiss B."/>
            <person name="Kocsube S."/>
            <person name="Kotiranta H."/>
            <person name="LaButti K.M."/>
            <person name="Lechner B.E."/>
            <person name="Liimatainen K."/>
            <person name="Lipzen A."/>
            <person name="Lukacs Z."/>
            <person name="Mihaltcheva S."/>
            <person name="Morgado L.N."/>
            <person name="Niskanen T."/>
            <person name="Noordeloos M.E."/>
            <person name="Ohm R.A."/>
            <person name="Ortiz-Santana B."/>
            <person name="Ovrebo C."/>
            <person name="Racz N."/>
            <person name="Riley R."/>
            <person name="Savchenko A."/>
            <person name="Shiryaev A."/>
            <person name="Soop K."/>
            <person name="Spirin V."/>
            <person name="Szebenyi C."/>
            <person name="Tomsovsky M."/>
            <person name="Tulloss R.E."/>
            <person name="Uehling J."/>
            <person name="Grigoriev I.V."/>
            <person name="Vagvolgyi C."/>
            <person name="Papp T."/>
            <person name="Martin F.M."/>
            <person name="Miettinen O."/>
            <person name="Hibbett D.S."/>
            <person name="Nagy L.G."/>
        </authorList>
    </citation>
    <scope>NUCLEOTIDE SEQUENCE [LARGE SCALE GENOMIC DNA]</scope>
    <source>
        <strain evidence="13 14">CBS 121175</strain>
    </source>
</reference>
<dbReference type="InterPro" id="IPR012946">
    <property type="entry name" value="X8"/>
</dbReference>
<dbReference type="GO" id="GO:0071970">
    <property type="term" value="P:fungal-type cell wall (1-&gt;3)-beta-D-glucan biosynthetic process"/>
    <property type="evidence" value="ECO:0007669"/>
    <property type="project" value="TreeGrafter"/>
</dbReference>
<evidence type="ECO:0000256" key="6">
    <source>
        <dbReference type="ARBA" id="ARBA00023136"/>
    </source>
</evidence>
<dbReference type="EMBL" id="ML210277">
    <property type="protein sequence ID" value="TFK21135.1"/>
    <property type="molecule type" value="Genomic_DNA"/>
</dbReference>
<feature type="signal peptide" evidence="10">
    <location>
        <begin position="1"/>
        <end position="20"/>
    </location>
</feature>
<evidence type="ECO:0000256" key="1">
    <source>
        <dbReference type="ARBA" id="ARBA00004196"/>
    </source>
</evidence>
<evidence type="ECO:0000256" key="8">
    <source>
        <dbReference type="ARBA" id="ARBA00023180"/>
    </source>
</evidence>
<sequence length="548" mass="58653">MLGVVFKLTLVNILAVAVLSIPQITRKGRWLYQEEVGGGSTRFFIKGIAYQPQGELHESDDNHFGEPGTFIDPLADAEECRRDLPILRAASINTLRVYSVNSSLNHDECMQAFSNANIYIILDLSLPIVGSIDRTFPSWSTNIMDVYLATIDAFEKYDNVIAYNVGNEVVDNNSTTFGAAPFLKAAARDIKAYLKSLDSQRLVGYAAIDGNLTVRKDLADFLSCGSEETAIDIYGLNEYTWCGSGSSFESSGYNEDVAQFADYNVVTYFSEFGCVKAGPRTWTEVGSLFGENMTSVWSGGIAFSYFPAESNEGKFGMVAISTNGTSAEVSSELRALGERYRAVNSTNNPSKDAAMASNYPTFSSSSPFSSALPGTPNHAGCNCLEVGLTCVVSPVAANNLDIVGPLIGVACGLLGENGGSCTEIGSNGLDGSYGRVSGCAPRVKLSYAMSDYYERQNRRSAACDFNRNASLNPHASWAESLSDLAVSCLPSPHATGLPRAFATPRTSRDASRGPSVNGTLDSLNSSSLPYLVCMLSLSLTLVMASSVL</sequence>
<evidence type="ECO:0000256" key="4">
    <source>
        <dbReference type="ARBA" id="ARBA00022622"/>
    </source>
</evidence>
<feature type="chain" id="PRO_5023103629" description="1,3-beta-glucanosyltransferase" evidence="10">
    <location>
        <begin position="21"/>
        <end position="548"/>
    </location>
</feature>
<keyword evidence="5 10" id="KW-0732">Signal</keyword>
<dbReference type="InterPro" id="IPR017853">
    <property type="entry name" value="GH"/>
</dbReference>
<dbReference type="GO" id="GO:0098552">
    <property type="term" value="C:side of membrane"/>
    <property type="evidence" value="ECO:0007669"/>
    <property type="project" value="UniProtKB-KW"/>
</dbReference>
<gene>
    <name evidence="13" type="ORF">FA15DRAFT_624372</name>
</gene>
<comment type="subcellular location">
    <subcellularLocation>
        <location evidence="1">Cell envelope</location>
    </subcellularLocation>
    <subcellularLocation>
        <location evidence="10">Cell membrane</location>
        <topology evidence="10">Lipid-anchor</topology>
        <topology evidence="10">GPI-anchor</topology>
    </subcellularLocation>
    <subcellularLocation>
        <location evidence="2">Membrane</location>
        <topology evidence="2">Lipid-anchor</topology>
        <topology evidence="2">GPI-anchor</topology>
    </subcellularLocation>
</comment>
<dbReference type="SMART" id="SM00768">
    <property type="entry name" value="X8"/>
    <property type="match status" value="1"/>
</dbReference>
<keyword evidence="4 10" id="KW-0336">GPI-anchor</keyword>
<comment type="similarity">
    <text evidence="3 10">Belongs to the glycosyl hydrolase 72 family.</text>
</comment>
<feature type="region of interest" description="Disordered" evidence="11">
    <location>
        <begin position="499"/>
        <end position="518"/>
    </location>
</feature>
<keyword evidence="6 10" id="KW-0472">Membrane</keyword>
<keyword evidence="10 13" id="KW-0808">Transferase</keyword>
<dbReference type="GO" id="GO:0005886">
    <property type="term" value="C:plasma membrane"/>
    <property type="evidence" value="ECO:0007669"/>
    <property type="project" value="UniProtKB-SubCell"/>
</dbReference>
<dbReference type="SUPFAM" id="SSF51445">
    <property type="entry name" value="(Trans)glycosidases"/>
    <property type="match status" value="1"/>
</dbReference>
<comment type="function">
    <text evidence="10">Splits internally a 1,3-beta-glucan molecule and transfers the newly generated reducing end (the donor) to the non-reducing end of another 1,3-beta-glucan molecule (the acceptor) forming a 1,3-beta linkage, resulting in the elongation of 1,3-beta-glucan chains in the cell wall.</text>
</comment>
<dbReference type="Pfam" id="PF03198">
    <property type="entry name" value="Glyco_hydro_72"/>
    <property type="match status" value="1"/>
</dbReference>
<evidence type="ECO:0000256" key="11">
    <source>
        <dbReference type="SAM" id="MobiDB-lite"/>
    </source>
</evidence>
<dbReference type="GO" id="GO:0031505">
    <property type="term" value="P:fungal-type cell wall organization"/>
    <property type="evidence" value="ECO:0007669"/>
    <property type="project" value="TreeGrafter"/>
</dbReference>
<dbReference type="PANTHER" id="PTHR31468:SF2">
    <property type="entry name" value="1,3-BETA-GLUCANOSYLTRANSFERASE GAS1"/>
    <property type="match status" value="1"/>
</dbReference>
<dbReference type="Pfam" id="PF07983">
    <property type="entry name" value="X8"/>
    <property type="match status" value="1"/>
</dbReference>
<dbReference type="GO" id="GO:0042124">
    <property type="term" value="F:1,3-beta-glucanosyltransferase activity"/>
    <property type="evidence" value="ECO:0007669"/>
    <property type="project" value="TreeGrafter"/>
</dbReference>
<feature type="domain" description="X8" evidence="12">
    <location>
        <begin position="388"/>
        <end position="490"/>
    </location>
</feature>
<evidence type="ECO:0000256" key="5">
    <source>
        <dbReference type="ARBA" id="ARBA00022729"/>
    </source>
</evidence>
<keyword evidence="14" id="KW-1185">Reference proteome</keyword>
<dbReference type="SMR" id="A0A5C3KM88"/>
<name>A0A5C3KM88_COPMA</name>
<evidence type="ECO:0000256" key="3">
    <source>
        <dbReference type="ARBA" id="ARBA00007528"/>
    </source>
</evidence>
<organism evidence="13 14">
    <name type="scientific">Coprinopsis marcescibilis</name>
    <name type="common">Agaric fungus</name>
    <name type="synonym">Psathyrella marcescibilis</name>
    <dbReference type="NCBI Taxonomy" id="230819"/>
    <lineage>
        <taxon>Eukaryota</taxon>
        <taxon>Fungi</taxon>
        <taxon>Dikarya</taxon>
        <taxon>Basidiomycota</taxon>
        <taxon>Agaricomycotina</taxon>
        <taxon>Agaricomycetes</taxon>
        <taxon>Agaricomycetidae</taxon>
        <taxon>Agaricales</taxon>
        <taxon>Agaricineae</taxon>
        <taxon>Psathyrellaceae</taxon>
        <taxon>Coprinopsis</taxon>
    </lineage>
</organism>
<evidence type="ECO:0000256" key="10">
    <source>
        <dbReference type="RuleBase" id="RU361209"/>
    </source>
</evidence>
<evidence type="ECO:0000313" key="14">
    <source>
        <dbReference type="Proteomes" id="UP000307440"/>
    </source>
</evidence>
<keyword evidence="9 10" id="KW-0449">Lipoprotein</keyword>
<evidence type="ECO:0000256" key="9">
    <source>
        <dbReference type="ARBA" id="ARBA00023288"/>
    </source>
</evidence>
<dbReference type="PANTHER" id="PTHR31468">
    <property type="entry name" value="1,3-BETA-GLUCANOSYLTRANSFERASE GAS1"/>
    <property type="match status" value="1"/>
</dbReference>
<dbReference type="EC" id="2.4.1.-" evidence="10"/>
<dbReference type="Gene3D" id="3.20.20.80">
    <property type="entry name" value="Glycosidases"/>
    <property type="match status" value="1"/>
</dbReference>
<keyword evidence="7" id="KW-1015">Disulfide bond</keyword>
<dbReference type="Proteomes" id="UP000307440">
    <property type="component" value="Unassembled WGS sequence"/>
</dbReference>
<dbReference type="Gene3D" id="1.20.58.1040">
    <property type="match status" value="1"/>
</dbReference>
<dbReference type="InterPro" id="IPR004886">
    <property type="entry name" value="Glucanosyltransferase"/>
</dbReference>
<evidence type="ECO:0000256" key="7">
    <source>
        <dbReference type="ARBA" id="ARBA00023157"/>
    </source>
</evidence>
<protein>
    <recommendedName>
        <fullName evidence="10">1,3-beta-glucanosyltransferase</fullName>
        <ecNumber evidence="10">2.4.1.-</ecNumber>
    </recommendedName>
</protein>
<evidence type="ECO:0000259" key="12">
    <source>
        <dbReference type="SMART" id="SM00768"/>
    </source>
</evidence>
<dbReference type="AlphaFoldDB" id="A0A5C3KM88"/>
<evidence type="ECO:0000256" key="2">
    <source>
        <dbReference type="ARBA" id="ARBA00004589"/>
    </source>
</evidence>